<keyword evidence="1" id="KW-1185">Reference proteome</keyword>
<dbReference type="AlphaFoldDB" id="A0AAF3FRD4"/>
<organism evidence="1 2">
    <name type="scientific">Mesorhabditis belari</name>
    <dbReference type="NCBI Taxonomy" id="2138241"/>
    <lineage>
        <taxon>Eukaryota</taxon>
        <taxon>Metazoa</taxon>
        <taxon>Ecdysozoa</taxon>
        <taxon>Nematoda</taxon>
        <taxon>Chromadorea</taxon>
        <taxon>Rhabditida</taxon>
        <taxon>Rhabditina</taxon>
        <taxon>Rhabditomorpha</taxon>
        <taxon>Rhabditoidea</taxon>
        <taxon>Rhabditidae</taxon>
        <taxon>Mesorhabditinae</taxon>
        <taxon>Mesorhabditis</taxon>
    </lineage>
</organism>
<dbReference type="Proteomes" id="UP000887575">
    <property type="component" value="Unassembled WGS sequence"/>
</dbReference>
<reference evidence="2" key="1">
    <citation type="submission" date="2024-02" db="UniProtKB">
        <authorList>
            <consortium name="WormBaseParasite"/>
        </authorList>
    </citation>
    <scope>IDENTIFICATION</scope>
</reference>
<sequence length="262" mass="31672">MQRCRWLIVELLTDYGRWLTPYISIFLQKHLMESNFLSKNEQVQRLTLRSNMEHSNMRIAYRILPKETHLLNSLNVLYFMHDVIWESEICRNLKPKALAIEWDENLMDDPRSQKDFLSNGVREETENSFLLLYSIYKGENILDQIDFVVNEIFNILMEDSKMETIEEIDPRRVYLSHQMSIFSKLYNDFPNWETGERLYGRAERVDQYHPEKHDKNVCFLRENSKDHFTFYSLGFIQENQTLKMQLLMKNVTMSDLLKDFWQ</sequence>
<proteinExistence type="predicted"/>
<evidence type="ECO:0000313" key="2">
    <source>
        <dbReference type="WBParaSite" id="MBELARI_LOCUS9701"/>
    </source>
</evidence>
<protein>
    <submittedName>
        <fullName evidence="2">Uncharacterized protein</fullName>
    </submittedName>
</protein>
<evidence type="ECO:0000313" key="1">
    <source>
        <dbReference type="Proteomes" id="UP000887575"/>
    </source>
</evidence>
<name>A0AAF3FRD4_9BILA</name>
<accession>A0AAF3FRD4</accession>
<dbReference type="WBParaSite" id="MBELARI_LOCUS9701">
    <property type="protein sequence ID" value="MBELARI_LOCUS9701"/>
    <property type="gene ID" value="MBELARI_LOCUS9701"/>
</dbReference>